<feature type="binding site" evidence="13">
    <location>
        <position position="288"/>
    </location>
    <ligand>
        <name>GTP</name>
        <dbReference type="ChEBI" id="CHEBI:37565"/>
    </ligand>
</feature>
<dbReference type="NCBIfam" id="TIGR00506">
    <property type="entry name" value="ribB"/>
    <property type="match status" value="1"/>
</dbReference>
<feature type="binding site" evidence="13">
    <location>
        <begin position="310"/>
        <end position="312"/>
    </location>
    <ligand>
        <name>GTP</name>
        <dbReference type="ChEBI" id="CHEBI:37565"/>
    </ligand>
</feature>
<dbReference type="Pfam" id="PF00926">
    <property type="entry name" value="DHBP_synthase"/>
    <property type="match status" value="1"/>
</dbReference>
<feature type="binding site" evidence="13">
    <location>
        <position position="332"/>
    </location>
    <ligand>
        <name>GTP</name>
        <dbReference type="ChEBI" id="CHEBI:37565"/>
    </ligand>
</feature>
<dbReference type="NCBIfam" id="NF001591">
    <property type="entry name" value="PRK00393.1"/>
    <property type="match status" value="1"/>
</dbReference>
<keyword evidence="7 13" id="KW-0479">Metal-binding</keyword>
<protein>
    <recommendedName>
        <fullName evidence="13">GTP cyclohydrolase-2</fullName>
        <ecNumber evidence="13">3.5.4.25</ecNumber>
    </recommendedName>
    <alternativeName>
        <fullName evidence="13">GTP cyclohydrolase II</fullName>
    </alternativeName>
</protein>
<dbReference type="PANTHER" id="PTHR21327">
    <property type="entry name" value="GTP CYCLOHYDROLASE II-RELATED"/>
    <property type="match status" value="1"/>
</dbReference>
<proteinExistence type="inferred from homology"/>
<dbReference type="GO" id="GO:0008686">
    <property type="term" value="F:3,4-dihydroxy-2-butanone-4-phosphate synthase activity"/>
    <property type="evidence" value="ECO:0007669"/>
    <property type="project" value="UniProtKB-EC"/>
</dbReference>
<dbReference type="CDD" id="cd00641">
    <property type="entry name" value="GTP_cyclohydro2"/>
    <property type="match status" value="1"/>
</dbReference>
<comment type="pathway">
    <text evidence="3 13">Cofactor biosynthesis; riboflavin biosynthesis; 5-amino-6-(D-ribitylamino)uracil from GTP: step 1/4.</text>
</comment>
<comment type="function">
    <text evidence="13">Catalyzes the conversion of GTP to 2,5-diamino-6-ribosylamino-4(3H)-pyrimidinone 5'-phosphate (DARP), formate and pyrophosphate.</text>
</comment>
<dbReference type="SUPFAM" id="SSF142695">
    <property type="entry name" value="RibA-like"/>
    <property type="match status" value="1"/>
</dbReference>
<evidence type="ECO:0000256" key="2">
    <source>
        <dbReference type="ARBA" id="ARBA00002284"/>
    </source>
</evidence>
<dbReference type="Gene3D" id="3.40.50.10990">
    <property type="entry name" value="GTP cyclohydrolase II"/>
    <property type="match status" value="1"/>
</dbReference>
<dbReference type="EC" id="3.5.4.25" evidence="13"/>
<comment type="similarity">
    <text evidence="5">In the N-terminal section; belongs to the DHBP synthase family.</text>
</comment>
<keyword evidence="6 13" id="KW-0686">Riboflavin biosynthesis</keyword>
<feature type="binding site" evidence="13">
    <location>
        <position position="367"/>
    </location>
    <ligand>
        <name>GTP</name>
        <dbReference type="ChEBI" id="CHEBI:37565"/>
    </ligand>
</feature>
<dbReference type="AlphaFoldDB" id="A0AAU8N582"/>
<gene>
    <name evidence="15" type="primary">ribB</name>
    <name evidence="13" type="synonym">ribA</name>
    <name evidence="15" type="ORF">ABXS69_01040</name>
</gene>
<comment type="similarity">
    <text evidence="13">Belongs to the GTP cyclohydrolase II family.</text>
</comment>
<evidence type="ECO:0000256" key="1">
    <source>
        <dbReference type="ARBA" id="ARBA00000141"/>
    </source>
</evidence>
<dbReference type="InterPro" id="IPR032677">
    <property type="entry name" value="GTP_cyclohydro_II"/>
</dbReference>
<dbReference type="GO" id="GO:0009231">
    <property type="term" value="P:riboflavin biosynthetic process"/>
    <property type="evidence" value="ECO:0007669"/>
    <property type="project" value="UniProtKB-UniRule"/>
</dbReference>
<keyword evidence="10 13" id="KW-0862">Zinc</keyword>
<feature type="binding site" evidence="13">
    <location>
        <position position="372"/>
    </location>
    <ligand>
        <name>GTP</name>
        <dbReference type="ChEBI" id="CHEBI:37565"/>
    </ligand>
</feature>
<feature type="binding site" evidence="13">
    <location>
        <begin position="267"/>
        <end position="271"/>
    </location>
    <ligand>
        <name>GTP</name>
        <dbReference type="ChEBI" id="CHEBI:37565"/>
    </ligand>
</feature>
<dbReference type="InterPro" id="IPR017945">
    <property type="entry name" value="DHBP_synth_RibB-like_a/b_dom"/>
</dbReference>
<feature type="binding site" evidence="13">
    <location>
        <position position="272"/>
    </location>
    <ligand>
        <name>Zn(2+)</name>
        <dbReference type="ChEBI" id="CHEBI:29105"/>
        <note>catalytic</note>
    </ligand>
</feature>
<dbReference type="EMBL" id="CP159989">
    <property type="protein sequence ID" value="XCP82540.1"/>
    <property type="molecule type" value="Genomic_DNA"/>
</dbReference>
<comment type="catalytic activity">
    <reaction evidence="1">
        <text>D-ribulose 5-phosphate = (2S)-2-hydroxy-3-oxobutyl phosphate + formate + H(+)</text>
        <dbReference type="Rhea" id="RHEA:18457"/>
        <dbReference type="ChEBI" id="CHEBI:15378"/>
        <dbReference type="ChEBI" id="CHEBI:15740"/>
        <dbReference type="ChEBI" id="CHEBI:58121"/>
        <dbReference type="ChEBI" id="CHEBI:58830"/>
        <dbReference type="EC" id="4.1.99.12"/>
    </reaction>
</comment>
<keyword evidence="15" id="KW-0456">Lyase</keyword>
<dbReference type="SUPFAM" id="SSF55821">
    <property type="entry name" value="YrdC/RibB"/>
    <property type="match status" value="1"/>
</dbReference>
<keyword evidence="11 13" id="KW-0342">GTP-binding</keyword>
<dbReference type="PIRSF" id="PIRSF001259">
    <property type="entry name" value="RibA"/>
    <property type="match status" value="1"/>
</dbReference>
<feature type="domain" description="GTP cyclohydrolase II" evidence="14">
    <location>
        <begin position="217"/>
        <end position="386"/>
    </location>
</feature>
<dbReference type="InterPro" id="IPR036144">
    <property type="entry name" value="RibA-like_sf"/>
</dbReference>
<accession>A0AAU8N582</accession>
<dbReference type="PANTHER" id="PTHR21327:SF18">
    <property type="entry name" value="3,4-DIHYDROXY-2-BUTANONE 4-PHOSPHATE SYNTHASE"/>
    <property type="match status" value="1"/>
</dbReference>
<dbReference type="Pfam" id="PF00925">
    <property type="entry name" value="GTP_cyclohydro2"/>
    <property type="match status" value="1"/>
</dbReference>
<comment type="pathway">
    <text evidence="4">Cofactor biosynthesis; riboflavin biosynthesis; 2-hydroxy-3-oxobutyl phosphate from D-ribulose 5-phosphate: step 1/1.</text>
</comment>
<comment type="caution">
    <text evidence="13">Lacks conserved residue(s) required for the propagation of feature annotation.</text>
</comment>
<dbReference type="GO" id="GO:0008270">
    <property type="term" value="F:zinc ion binding"/>
    <property type="evidence" value="ECO:0007669"/>
    <property type="project" value="UniProtKB-UniRule"/>
</dbReference>
<evidence type="ECO:0000256" key="11">
    <source>
        <dbReference type="ARBA" id="ARBA00023134"/>
    </source>
</evidence>
<evidence type="ECO:0000256" key="3">
    <source>
        <dbReference type="ARBA" id="ARBA00004853"/>
    </source>
</evidence>
<comment type="cofactor">
    <cofactor evidence="13">
        <name>Zn(2+)</name>
        <dbReference type="ChEBI" id="CHEBI:29105"/>
    </cofactor>
    <text evidence="13">Binds 1 zinc ion per subunit.</text>
</comment>
<evidence type="ECO:0000256" key="12">
    <source>
        <dbReference type="ARBA" id="ARBA00049295"/>
    </source>
</evidence>
<evidence type="ECO:0000256" key="8">
    <source>
        <dbReference type="ARBA" id="ARBA00022741"/>
    </source>
</evidence>
<reference evidence="15" key="1">
    <citation type="submission" date="2024-05" db="EMBL/GenBank/DDBJ databases">
        <title>Draft genome assemblies of 36 bacteria isolated from hibernating arctic ground squirrels.</title>
        <authorList>
            <person name="McKee H."/>
            <person name="Mullen L."/>
            <person name="Drown D.M."/>
            <person name="Duddleston K.N."/>
        </authorList>
    </citation>
    <scope>NUCLEOTIDE SEQUENCE</scope>
    <source>
        <strain evidence="15">AR004</strain>
    </source>
</reference>
<feature type="binding site" evidence="13">
    <location>
        <position position="283"/>
    </location>
    <ligand>
        <name>Zn(2+)</name>
        <dbReference type="ChEBI" id="CHEBI:29105"/>
        <note>catalytic</note>
    </ligand>
</feature>
<dbReference type="HAMAP" id="MF_00179">
    <property type="entry name" value="RibA"/>
    <property type="match status" value="1"/>
</dbReference>
<evidence type="ECO:0000256" key="7">
    <source>
        <dbReference type="ARBA" id="ARBA00022723"/>
    </source>
</evidence>
<feature type="active site" description="Nucleophile" evidence="13">
    <location>
        <position position="346"/>
    </location>
</feature>
<keyword evidence="8 13" id="KW-0547">Nucleotide-binding</keyword>
<feature type="binding site" evidence="13">
    <location>
        <position position="285"/>
    </location>
    <ligand>
        <name>Zn(2+)</name>
        <dbReference type="ChEBI" id="CHEBI:29105"/>
        <note>catalytic</note>
    </ligand>
</feature>
<dbReference type="GO" id="GO:0005829">
    <property type="term" value="C:cytosol"/>
    <property type="evidence" value="ECO:0007669"/>
    <property type="project" value="TreeGrafter"/>
</dbReference>
<evidence type="ECO:0000256" key="10">
    <source>
        <dbReference type="ARBA" id="ARBA00022833"/>
    </source>
</evidence>
<organism evidence="15">
    <name type="scientific">Actinomyces timonensis</name>
    <dbReference type="NCBI Taxonomy" id="1288391"/>
    <lineage>
        <taxon>Bacteria</taxon>
        <taxon>Bacillati</taxon>
        <taxon>Actinomycetota</taxon>
        <taxon>Actinomycetes</taxon>
        <taxon>Actinomycetales</taxon>
        <taxon>Actinomycetaceae</taxon>
        <taxon>Actinomyces</taxon>
    </lineage>
</organism>
<comment type="function">
    <text evidence="2">Catalyzes the conversion of D-ribulose 5-phosphate to formate and 3,4-dihydroxy-2-butanone 4-phosphate.</text>
</comment>
<evidence type="ECO:0000313" key="15">
    <source>
        <dbReference type="EMBL" id="XCP82540.1"/>
    </source>
</evidence>
<dbReference type="RefSeq" id="WP_366180780.1">
    <property type="nucleotide sequence ID" value="NZ_CP159989.1"/>
</dbReference>
<dbReference type="Gene3D" id="3.90.870.10">
    <property type="entry name" value="DHBP synthase"/>
    <property type="match status" value="1"/>
</dbReference>
<evidence type="ECO:0000256" key="5">
    <source>
        <dbReference type="ARBA" id="ARBA00005520"/>
    </source>
</evidence>
<name>A0AAU8N582_9ACTO</name>
<evidence type="ECO:0000256" key="6">
    <source>
        <dbReference type="ARBA" id="ARBA00022619"/>
    </source>
</evidence>
<dbReference type="GO" id="GO:0003935">
    <property type="term" value="F:GTP cyclohydrolase II activity"/>
    <property type="evidence" value="ECO:0007669"/>
    <property type="project" value="UniProtKB-UniRule"/>
</dbReference>
<evidence type="ECO:0000256" key="13">
    <source>
        <dbReference type="HAMAP-Rule" id="MF_00179"/>
    </source>
</evidence>
<evidence type="ECO:0000259" key="14">
    <source>
        <dbReference type="Pfam" id="PF00925"/>
    </source>
</evidence>
<sequence length="416" mass="43921">MSAVEIPAEFDDVARAVGQLAAGRPVIVTDAADRENEGDLIAAGGPLTAQTLGFLVRHTSGYICAPMTRQRARSLGLDLMVPDNQDPRGTAYAVSCDAASGVTTGISAADRALTIRALADPDSTATSLRRPGHVLPLIARAGGVLERPGHTEAAVDLCRLAGLEPVAAIGEIVDGAGALMRADALRAFSAEHGLDMLSIDRLAACLRGLSTFLRSEAVELPTDRGVFEAIAWSRADQGDPTASGDSRAEHLSLAAPGARPAPVPLVRLHSECLTGDVFGSHRCDCGQQLDAAMARVQAEGGAVIYLRGHEGRGIGLVNKLRAYHLQSQGADTVEANELLGLPGEVREWRDAADILAELGLRRIRLLTNNPLKVEAMRSAGIDVVGAEPLEIPARPQNLAYLRTKRDRMNHALNHLS</sequence>
<comment type="catalytic activity">
    <reaction evidence="12 13">
        <text>GTP + 4 H2O = 2,5-diamino-6-hydroxy-4-(5-phosphoribosylamino)-pyrimidine + formate + 2 phosphate + 3 H(+)</text>
        <dbReference type="Rhea" id="RHEA:23704"/>
        <dbReference type="ChEBI" id="CHEBI:15377"/>
        <dbReference type="ChEBI" id="CHEBI:15378"/>
        <dbReference type="ChEBI" id="CHEBI:15740"/>
        <dbReference type="ChEBI" id="CHEBI:37565"/>
        <dbReference type="ChEBI" id="CHEBI:43474"/>
        <dbReference type="ChEBI" id="CHEBI:58614"/>
        <dbReference type="EC" id="3.5.4.25"/>
    </reaction>
</comment>
<evidence type="ECO:0000256" key="9">
    <source>
        <dbReference type="ARBA" id="ARBA00022801"/>
    </source>
</evidence>
<dbReference type="GO" id="GO:0005525">
    <property type="term" value="F:GTP binding"/>
    <property type="evidence" value="ECO:0007669"/>
    <property type="project" value="UniProtKB-KW"/>
</dbReference>
<dbReference type="InterPro" id="IPR000422">
    <property type="entry name" value="DHBP_synthase_RibB"/>
</dbReference>
<dbReference type="InterPro" id="IPR000926">
    <property type="entry name" value="RibA"/>
</dbReference>
<evidence type="ECO:0000256" key="4">
    <source>
        <dbReference type="ARBA" id="ARBA00004904"/>
    </source>
</evidence>
<keyword evidence="9 13" id="KW-0378">Hydrolase</keyword>